<accession>A0AAD7E2J5</accession>
<reference evidence="1" key="1">
    <citation type="submission" date="2023-03" db="EMBL/GenBank/DDBJ databases">
        <title>Massive genome expansion in bonnet fungi (Mycena s.s.) driven by repeated elements and novel gene families across ecological guilds.</title>
        <authorList>
            <consortium name="Lawrence Berkeley National Laboratory"/>
            <person name="Harder C.B."/>
            <person name="Miyauchi S."/>
            <person name="Viragh M."/>
            <person name="Kuo A."/>
            <person name="Thoen E."/>
            <person name="Andreopoulos B."/>
            <person name="Lu D."/>
            <person name="Skrede I."/>
            <person name="Drula E."/>
            <person name="Henrissat B."/>
            <person name="Morin E."/>
            <person name="Kohler A."/>
            <person name="Barry K."/>
            <person name="LaButti K."/>
            <person name="Morin E."/>
            <person name="Salamov A."/>
            <person name="Lipzen A."/>
            <person name="Mereny Z."/>
            <person name="Hegedus B."/>
            <person name="Baldrian P."/>
            <person name="Stursova M."/>
            <person name="Weitz H."/>
            <person name="Taylor A."/>
            <person name="Grigoriev I.V."/>
            <person name="Nagy L.G."/>
            <person name="Martin F."/>
            <person name="Kauserud H."/>
        </authorList>
    </citation>
    <scope>NUCLEOTIDE SEQUENCE</scope>
    <source>
        <strain evidence="1">9144</strain>
    </source>
</reference>
<sequence>MSLFQCHIRVILRSGLVRSASFVLLQGVPSTISLDQVRSAILDVDGVHSVHELHDGTATMRGVWMSRWTCLATSRHISSPPYRCAATRCTRSRSHVDRHNETCVHRKPRCPHMSRCRG</sequence>
<organism evidence="1 2">
    <name type="scientific">Mycena pura</name>
    <dbReference type="NCBI Taxonomy" id="153505"/>
    <lineage>
        <taxon>Eukaryota</taxon>
        <taxon>Fungi</taxon>
        <taxon>Dikarya</taxon>
        <taxon>Basidiomycota</taxon>
        <taxon>Agaricomycotina</taxon>
        <taxon>Agaricomycetes</taxon>
        <taxon>Agaricomycetidae</taxon>
        <taxon>Agaricales</taxon>
        <taxon>Marasmiineae</taxon>
        <taxon>Mycenaceae</taxon>
        <taxon>Mycena</taxon>
    </lineage>
</organism>
<comment type="caution">
    <text evidence="1">The sequence shown here is derived from an EMBL/GenBank/DDBJ whole genome shotgun (WGS) entry which is preliminary data.</text>
</comment>
<name>A0AAD7E2J5_9AGAR</name>
<evidence type="ECO:0000313" key="2">
    <source>
        <dbReference type="Proteomes" id="UP001219525"/>
    </source>
</evidence>
<protein>
    <submittedName>
        <fullName evidence="1">Uncharacterized protein</fullName>
    </submittedName>
</protein>
<keyword evidence="2" id="KW-1185">Reference proteome</keyword>
<dbReference type="EMBL" id="JARJCW010000005">
    <property type="protein sequence ID" value="KAJ7224199.1"/>
    <property type="molecule type" value="Genomic_DNA"/>
</dbReference>
<dbReference type="Proteomes" id="UP001219525">
    <property type="component" value="Unassembled WGS sequence"/>
</dbReference>
<proteinExistence type="predicted"/>
<evidence type="ECO:0000313" key="1">
    <source>
        <dbReference type="EMBL" id="KAJ7224199.1"/>
    </source>
</evidence>
<gene>
    <name evidence="1" type="ORF">GGX14DRAFT_350813</name>
</gene>
<dbReference type="AlphaFoldDB" id="A0AAD7E2J5"/>